<comment type="caution">
    <text evidence="1">The sequence shown here is derived from an EMBL/GenBank/DDBJ whole genome shotgun (WGS) entry which is preliminary data.</text>
</comment>
<protein>
    <submittedName>
        <fullName evidence="1">Uncharacterized protein</fullName>
    </submittedName>
</protein>
<organism evidence="1">
    <name type="scientific">uncultured bacterium</name>
    <name type="common">gcode 4</name>
    <dbReference type="NCBI Taxonomy" id="1234023"/>
    <lineage>
        <taxon>Bacteria</taxon>
        <taxon>environmental samples</taxon>
    </lineage>
</organism>
<dbReference type="EMBL" id="AMFJ01034466">
    <property type="protein sequence ID" value="EKD29242.1"/>
    <property type="molecule type" value="Genomic_DNA"/>
</dbReference>
<name>K1XVK2_9BACT</name>
<proteinExistence type="predicted"/>
<gene>
    <name evidence="1" type="ORF">ACD_78C00466G0003</name>
</gene>
<evidence type="ECO:0000313" key="1">
    <source>
        <dbReference type="EMBL" id="EKD29242.1"/>
    </source>
</evidence>
<accession>K1XVK2</accession>
<reference evidence="1" key="1">
    <citation type="journal article" date="2012" name="Science">
        <title>Fermentation, hydrogen, and sulfur metabolism in multiple uncultivated bacterial phyla.</title>
        <authorList>
            <person name="Wrighton K.C."/>
            <person name="Thomas B.C."/>
            <person name="Sharon I."/>
            <person name="Miller C.S."/>
            <person name="Castelle C.J."/>
            <person name="VerBerkmoes N.C."/>
            <person name="Wilkins M.J."/>
            <person name="Hettich R.L."/>
            <person name="Lipton M.S."/>
            <person name="Williams K.H."/>
            <person name="Long P.E."/>
            <person name="Banfield J.F."/>
        </authorList>
    </citation>
    <scope>NUCLEOTIDE SEQUENCE [LARGE SCALE GENOMIC DNA]</scope>
</reference>
<sequence>MQFFIVLFAKRCVESDKSINSTSDVFLDFCEKFFAFFRVISGKEHLSVFRCLHIRITNGINNGNPKNIRPFESLGIFWIMLQ</sequence>
<dbReference type="AlphaFoldDB" id="K1XVK2"/>